<reference evidence="2" key="1">
    <citation type="submission" date="2018-05" db="EMBL/GenBank/DDBJ databases">
        <authorList>
            <person name="Lanie J.A."/>
            <person name="Ng W.-L."/>
            <person name="Kazmierczak K.M."/>
            <person name="Andrzejewski T.M."/>
            <person name="Davidsen T.M."/>
            <person name="Wayne K.J."/>
            <person name="Tettelin H."/>
            <person name="Glass J.I."/>
            <person name="Rusch D."/>
            <person name="Podicherti R."/>
            <person name="Tsui H.-C.T."/>
            <person name="Winkler M.E."/>
        </authorList>
    </citation>
    <scope>NUCLEOTIDE SEQUENCE</scope>
</reference>
<feature type="compositionally biased region" description="Polar residues" evidence="1">
    <location>
        <begin position="98"/>
        <end position="109"/>
    </location>
</feature>
<dbReference type="AlphaFoldDB" id="A0A382Z0R2"/>
<sequence length="117" mass="13029">MGVACTVLYLKRATDEEVNQEEPQPLTQQDIQPLFDNLNAQVSQVQGGLQANTQTTTQLVTEMLEESRTFNQIMTNPVDAGDIGEMSLDNFLEQSGLSDEHYSTQQTYTLEGGETLR</sequence>
<accession>A0A382Z0R2</accession>
<proteinExistence type="predicted"/>
<feature type="region of interest" description="Disordered" evidence="1">
    <location>
        <begin position="98"/>
        <end position="117"/>
    </location>
</feature>
<evidence type="ECO:0000256" key="1">
    <source>
        <dbReference type="SAM" id="MobiDB-lite"/>
    </source>
</evidence>
<dbReference type="InterPro" id="IPR003798">
    <property type="entry name" value="DNA_recombination_RmuC"/>
</dbReference>
<gene>
    <name evidence="2" type="ORF">METZ01_LOCUS441865</name>
</gene>
<feature type="non-terminal residue" evidence="2">
    <location>
        <position position="117"/>
    </location>
</feature>
<evidence type="ECO:0000313" key="2">
    <source>
        <dbReference type="EMBL" id="SVD89011.1"/>
    </source>
</evidence>
<dbReference type="EMBL" id="UINC01180024">
    <property type="protein sequence ID" value="SVD89011.1"/>
    <property type="molecule type" value="Genomic_DNA"/>
</dbReference>
<protein>
    <submittedName>
        <fullName evidence="2">Uncharacterized protein</fullName>
    </submittedName>
</protein>
<dbReference type="Pfam" id="PF02646">
    <property type="entry name" value="RmuC"/>
    <property type="match status" value="1"/>
</dbReference>
<name>A0A382Z0R2_9ZZZZ</name>
<organism evidence="2">
    <name type="scientific">marine metagenome</name>
    <dbReference type="NCBI Taxonomy" id="408172"/>
    <lineage>
        <taxon>unclassified sequences</taxon>
        <taxon>metagenomes</taxon>
        <taxon>ecological metagenomes</taxon>
    </lineage>
</organism>